<gene>
    <name evidence="1" type="ORF">L2764_14230</name>
</gene>
<reference evidence="1 2" key="1">
    <citation type="submission" date="2022-01" db="EMBL/GenBank/DDBJ databases">
        <title>Whole genome-based taxonomy of the Shewanellaceae.</title>
        <authorList>
            <person name="Martin-Rodriguez A.J."/>
        </authorList>
    </citation>
    <scope>NUCLEOTIDE SEQUENCE [LARGE SCALE GENOMIC DNA]</scope>
    <source>
        <strain evidence="1 2">DSM 17177</strain>
    </source>
</reference>
<dbReference type="EMBL" id="JAKIKS010000054">
    <property type="protein sequence ID" value="MCL1125601.1"/>
    <property type="molecule type" value="Genomic_DNA"/>
</dbReference>
<proteinExistence type="predicted"/>
<evidence type="ECO:0000313" key="2">
    <source>
        <dbReference type="Proteomes" id="UP001203423"/>
    </source>
</evidence>
<dbReference type="RefSeq" id="WP_248940910.1">
    <property type="nucleotide sequence ID" value="NZ_JAKIKS010000054.1"/>
</dbReference>
<organism evidence="1 2">
    <name type="scientific">Shewanella surugensis</name>
    <dbReference type="NCBI Taxonomy" id="212020"/>
    <lineage>
        <taxon>Bacteria</taxon>
        <taxon>Pseudomonadati</taxon>
        <taxon>Pseudomonadota</taxon>
        <taxon>Gammaproteobacteria</taxon>
        <taxon>Alteromonadales</taxon>
        <taxon>Shewanellaceae</taxon>
        <taxon>Shewanella</taxon>
    </lineage>
</organism>
<comment type="caution">
    <text evidence="1">The sequence shown here is derived from an EMBL/GenBank/DDBJ whole genome shotgun (WGS) entry which is preliminary data.</text>
</comment>
<dbReference type="Proteomes" id="UP001203423">
    <property type="component" value="Unassembled WGS sequence"/>
</dbReference>
<keyword evidence="2" id="KW-1185">Reference proteome</keyword>
<evidence type="ECO:0000313" key="1">
    <source>
        <dbReference type="EMBL" id="MCL1125601.1"/>
    </source>
</evidence>
<name>A0ABT0LEL7_9GAMM</name>
<protein>
    <submittedName>
        <fullName evidence="1">Uncharacterized protein</fullName>
    </submittedName>
</protein>
<accession>A0ABT0LEL7</accession>
<sequence length="45" mass="4950">MLKAKLVSKIEIETETADKELKGIVTKVGLVEPGVEQKGMAMRYS</sequence>